<dbReference type="InterPro" id="IPR015943">
    <property type="entry name" value="WD40/YVTN_repeat-like_dom_sf"/>
</dbReference>
<comment type="caution">
    <text evidence="3">The sequence shown here is derived from an EMBL/GenBank/DDBJ whole genome shotgun (WGS) entry which is preliminary data.</text>
</comment>
<dbReference type="InterPro" id="IPR052254">
    <property type="entry name" value="CUL4-DDB1_E3_ligase_receptor"/>
</dbReference>
<sequence length="453" mass="51508">MPELPGFTYDEERRRYVKILADHHAGFLGGAAKAASASTVRDANTYKTRHRAEEEQKASISKVQIQKSRIHKHAIVGMSLDCQMGIQKCFSDVRGEAWAHLIDPGWTAPVYFSSSWYMMKKQGNAFIGVFHHSGALSFASSKLKIMFSNSPRSIRGRYAPEASLSRASSMNLTEKYIFLTSFSRNEPNRLFEMPMTHLDISDVLEMPWTIGKANDRHDYWCTSFHPNTSQPQIAVGSEHSILVHNPFCSYGHGLREYKTSAASSPALSILWKSENVIAAGLRDATVHLYDVRARDDVFRLRHSQAVMRLHCPDENKLLLAGPKQLSMYDLRYNKSPHQQRVSRPWFHYRNYDNTRWNVYDMDISPRLGLLALALDATTEIWNLWTGTRIRQLCSSPGSPYSVEKSNVVMFTRPNHRSHFFTEESDPTGLLVVGTSSAKEWSLDGVTHNNSEDM</sequence>
<evidence type="ECO:0000313" key="4">
    <source>
        <dbReference type="Proteomes" id="UP000664169"/>
    </source>
</evidence>
<dbReference type="SUPFAM" id="SSF50978">
    <property type="entry name" value="WD40 repeat-like"/>
    <property type="match status" value="1"/>
</dbReference>
<accession>A0A8H3ITN6</accession>
<name>A0A8H3ITN6_9LECA</name>
<proteinExistence type="predicted"/>
<dbReference type="InterPro" id="IPR036322">
    <property type="entry name" value="WD40_repeat_dom_sf"/>
</dbReference>
<dbReference type="Proteomes" id="UP000664169">
    <property type="component" value="Unassembled WGS sequence"/>
</dbReference>
<dbReference type="GO" id="GO:0080008">
    <property type="term" value="C:Cul4-RING E3 ubiquitin ligase complex"/>
    <property type="evidence" value="ECO:0007669"/>
    <property type="project" value="TreeGrafter"/>
</dbReference>
<evidence type="ECO:0000313" key="3">
    <source>
        <dbReference type="EMBL" id="CAF9927380.1"/>
    </source>
</evidence>
<dbReference type="AlphaFoldDB" id="A0A8H3ITN6"/>
<dbReference type="EMBL" id="CAJPDQ010000027">
    <property type="protein sequence ID" value="CAF9927380.1"/>
    <property type="molecule type" value="Genomic_DNA"/>
</dbReference>
<reference evidence="3" key="1">
    <citation type="submission" date="2021-03" db="EMBL/GenBank/DDBJ databases">
        <authorList>
            <person name="Tagirdzhanova G."/>
        </authorList>
    </citation>
    <scope>NUCLEOTIDE SEQUENCE</scope>
</reference>
<dbReference type="PANTHER" id="PTHR44472">
    <property type="entry name" value="DDB1- AND CUL4-ASSOCIATED FACTOR 4-RELATED"/>
    <property type="match status" value="1"/>
</dbReference>
<dbReference type="OrthoDB" id="128867at2759"/>
<protein>
    <submittedName>
        <fullName evidence="3">Uncharacterized protein</fullName>
    </submittedName>
</protein>
<keyword evidence="2" id="KW-0677">Repeat</keyword>
<gene>
    <name evidence="3" type="ORF">GOMPHAMPRED_004379</name>
</gene>
<keyword evidence="1" id="KW-0853">WD repeat</keyword>
<keyword evidence="4" id="KW-1185">Reference proteome</keyword>
<organism evidence="3 4">
    <name type="scientific">Gomphillus americanus</name>
    <dbReference type="NCBI Taxonomy" id="1940652"/>
    <lineage>
        <taxon>Eukaryota</taxon>
        <taxon>Fungi</taxon>
        <taxon>Dikarya</taxon>
        <taxon>Ascomycota</taxon>
        <taxon>Pezizomycotina</taxon>
        <taxon>Lecanoromycetes</taxon>
        <taxon>OSLEUM clade</taxon>
        <taxon>Ostropomycetidae</taxon>
        <taxon>Ostropales</taxon>
        <taxon>Graphidaceae</taxon>
        <taxon>Gomphilloideae</taxon>
        <taxon>Gomphillus</taxon>
    </lineage>
</organism>
<dbReference type="PANTHER" id="PTHR44472:SF1">
    <property type="entry name" value="DDB1 AND CUL4 ASSOCIATED FACTOR 4"/>
    <property type="match status" value="1"/>
</dbReference>
<dbReference type="Gene3D" id="2.130.10.10">
    <property type="entry name" value="YVTN repeat-like/Quinoprotein amine dehydrogenase"/>
    <property type="match status" value="1"/>
</dbReference>
<evidence type="ECO:0000256" key="2">
    <source>
        <dbReference type="ARBA" id="ARBA00022737"/>
    </source>
</evidence>
<evidence type="ECO:0000256" key="1">
    <source>
        <dbReference type="ARBA" id="ARBA00022574"/>
    </source>
</evidence>